<comment type="caution">
    <text evidence="1">The sequence shown here is derived from an EMBL/GenBank/DDBJ whole genome shotgun (WGS) entry which is preliminary data.</text>
</comment>
<keyword evidence="2" id="KW-1185">Reference proteome</keyword>
<gene>
    <name evidence="1" type="ORF">GPAL_1750</name>
</gene>
<evidence type="ECO:0000313" key="2">
    <source>
        <dbReference type="Proteomes" id="UP000006251"/>
    </source>
</evidence>
<reference evidence="2" key="1">
    <citation type="journal article" date="2014" name="Environ. Microbiol.">
        <title>Comparative genomics of the marine bacterial genus Glaciecola reveals the high degree of genomic diversity and genomic characteristic for cold adaptation.</title>
        <authorList>
            <person name="Qin Q.L."/>
            <person name="Xie B.B."/>
            <person name="Yu Y."/>
            <person name="Shu Y.L."/>
            <person name="Rong J.C."/>
            <person name="Zhang Y.J."/>
            <person name="Zhao D.L."/>
            <person name="Chen X.L."/>
            <person name="Zhang X.Y."/>
            <person name="Chen B."/>
            <person name="Zhou B.C."/>
            <person name="Zhang Y.Z."/>
        </authorList>
    </citation>
    <scope>NUCLEOTIDE SEQUENCE [LARGE SCALE GENOMIC DNA]</scope>
    <source>
        <strain evidence="2">ACAM 615</strain>
    </source>
</reference>
<proteinExistence type="predicted"/>
<name>K6ZI93_9ALTE</name>
<protein>
    <submittedName>
        <fullName evidence="1">Uncharacterized protein</fullName>
    </submittedName>
</protein>
<evidence type="ECO:0000313" key="1">
    <source>
        <dbReference type="EMBL" id="GAC28613.1"/>
    </source>
</evidence>
<organism evidence="1 2">
    <name type="scientific">Brumicola pallidula DSM 14239 = ACAM 615</name>
    <dbReference type="NCBI Taxonomy" id="1121922"/>
    <lineage>
        <taxon>Bacteria</taxon>
        <taxon>Pseudomonadati</taxon>
        <taxon>Pseudomonadota</taxon>
        <taxon>Gammaproteobacteria</taxon>
        <taxon>Alteromonadales</taxon>
        <taxon>Alteromonadaceae</taxon>
        <taxon>Brumicola</taxon>
    </lineage>
</organism>
<sequence>MVKSLTEFQVNIDALLAVFSFRIFQPNVRKAKCSLQTKHFACK</sequence>
<dbReference type="Proteomes" id="UP000006251">
    <property type="component" value="Unassembled WGS sequence"/>
</dbReference>
<accession>K6ZI93</accession>
<dbReference type="EMBL" id="BAEQ01000026">
    <property type="protein sequence ID" value="GAC28613.1"/>
    <property type="molecule type" value="Genomic_DNA"/>
</dbReference>
<dbReference type="AlphaFoldDB" id="K6ZI93"/>